<dbReference type="Pfam" id="PF01535">
    <property type="entry name" value="PPR"/>
    <property type="match status" value="6"/>
</dbReference>
<dbReference type="PANTHER" id="PTHR47926">
    <property type="entry name" value="PENTATRICOPEPTIDE REPEAT-CONTAINING PROTEIN"/>
    <property type="match status" value="1"/>
</dbReference>
<dbReference type="SUPFAM" id="SSF51126">
    <property type="entry name" value="Pectin lyase-like"/>
    <property type="match status" value="1"/>
</dbReference>
<dbReference type="InterPro" id="IPR012334">
    <property type="entry name" value="Pectin_lyas_fold"/>
</dbReference>
<dbReference type="Pfam" id="PF00295">
    <property type="entry name" value="Glyco_hydro_28"/>
    <property type="match status" value="1"/>
</dbReference>
<dbReference type="Gramene" id="A03p28130.2_BraZ1">
    <property type="protein sequence ID" value="A03p28130.2_BraZ1.CDS"/>
    <property type="gene ID" value="A03g28130.2_BraZ1"/>
</dbReference>
<dbReference type="Gene3D" id="2.160.20.10">
    <property type="entry name" value="Single-stranded right-handed beta-helix, Pectin lyase-like"/>
    <property type="match status" value="1"/>
</dbReference>
<name>A0A8D9LNZ1_BRACM</name>
<dbReference type="NCBIfam" id="TIGR00756">
    <property type="entry name" value="PPR"/>
    <property type="match status" value="4"/>
</dbReference>
<keyword evidence="4 7" id="KW-0326">Glycosidase</keyword>
<keyword evidence="2" id="KW-0677">Repeat</keyword>
<comment type="similarity">
    <text evidence="1 7">Belongs to the glycosyl hydrolase 28 family.</text>
</comment>
<dbReference type="InterPro" id="IPR046960">
    <property type="entry name" value="PPR_At4g14850-like_plant"/>
</dbReference>
<sequence length="951" mass="104489">MAMDLKLIAAGLRHCGKLQAFKRGESIQAQLIKQGISNNVFLANNLISMHLDFRSLVDAQKVFDEMTERNIVTWTTMVSGYTSGGKPNKAIELYRSMLDSESEAPNEFLFSAVLKACGLVGDLQLGRLIHERIGEENIKGDVVLMNAVLDMYVKNRRLSEANKAFSEISQPNLTSWNTLISGYCKEGLVNEAVRLFHRIPQPNAVSWNCLISGFVDKGSPRALEFLIMMHREGLKLDGFALPCGLKACSFGGLLTMGRQLHCCVLKSGFESSSFALSALIDMYSNCCSLSDAVDLFRQAKLHSTVAVSNAMLSGFFINDENEAALWLLLQMYQSGLSFDSYTLSGALKICTNLINLRLGLQVHGLVVISGYELDYIVGSILVDLHANVGNVQDAYRLFHRLPNKDIIAFSGLIRGCVKAGFHSLAFDLFRELIKLGLHADQFVISSILKACSSLASLGWGKQIHGLCVKKGYESEPVTTTGLIDMYVKGGEIDNGVVLFDGMLERDVVSWTGIIVGCGQNGQAKEAIRYFREMIDSGVEPNEVTFYGVLSACRHSGMLEEARFVLESMRSEYGLEPCVEHYYCMVDLLGQAGMFQEAEEIIKGMPFEPDKTIWMSLLTACGTHKNAELVTVIAEKLLSSFSEDPSVYTCISNVYATMGMWDRLGEVREAAKKRSQTYGKAHAQGKVVIVKSTYRKERFILVTMGFAFVNNSRINGITSLNSKMGHFNFFSVHHFNITEVTITAPGDSPNTDGLKFGFCSNINISKTHIGTGDDCIAILSGTTNMDISNVNCGPGHGISVGSLGKNKEEKDVNGLTVRDIVFNGTSDGIRIKTWESSASKILVSNFVYENIQMINVGNPINIDQKYCPHPPCEKKGQSHVQIQDLKLKNIYGTSTNKVAVNLQCSKSFPCKKVELIDINLEHKGVEGGPSTAVCENVDGSARGTMVPQHCLN</sequence>
<gene>
    <name evidence="8" type="ORF">BRAPAZ1V2_A03P28130.2</name>
</gene>
<feature type="repeat" description="PPR" evidence="5">
    <location>
        <begin position="405"/>
        <end position="439"/>
    </location>
</feature>
<dbReference type="EMBL" id="LS974619">
    <property type="protein sequence ID" value="CAG7881470.1"/>
    <property type="molecule type" value="Genomic_DNA"/>
</dbReference>
<evidence type="ECO:0000256" key="4">
    <source>
        <dbReference type="ARBA" id="ARBA00023295"/>
    </source>
</evidence>
<evidence type="ECO:0000256" key="7">
    <source>
        <dbReference type="RuleBase" id="RU361169"/>
    </source>
</evidence>
<dbReference type="FunFam" id="1.25.40.10:FF:000381">
    <property type="entry name" value="Pentatricopeptide repeat-containing protein"/>
    <property type="match status" value="1"/>
</dbReference>
<proteinExistence type="inferred from homology"/>
<dbReference type="InterPro" id="IPR000743">
    <property type="entry name" value="Glyco_hydro_28"/>
</dbReference>
<evidence type="ECO:0000256" key="6">
    <source>
        <dbReference type="PROSITE-ProRule" id="PRU10052"/>
    </source>
</evidence>
<evidence type="ECO:0000313" key="9">
    <source>
        <dbReference type="Proteomes" id="UP000694005"/>
    </source>
</evidence>
<dbReference type="Proteomes" id="UP000694005">
    <property type="component" value="Chromosome A03"/>
</dbReference>
<dbReference type="InterPro" id="IPR011990">
    <property type="entry name" value="TPR-like_helical_dom_sf"/>
</dbReference>
<evidence type="ECO:0000256" key="3">
    <source>
        <dbReference type="ARBA" id="ARBA00022801"/>
    </source>
</evidence>
<dbReference type="Gene3D" id="1.25.40.10">
    <property type="entry name" value="Tetratricopeptide repeat domain"/>
    <property type="match status" value="5"/>
</dbReference>
<dbReference type="InterPro" id="IPR011050">
    <property type="entry name" value="Pectin_lyase_fold/virulence"/>
</dbReference>
<reference evidence="8 9" key="1">
    <citation type="submission" date="2021-07" db="EMBL/GenBank/DDBJ databases">
        <authorList>
            <consortium name="Genoscope - CEA"/>
            <person name="William W."/>
        </authorList>
    </citation>
    <scope>NUCLEOTIDE SEQUENCE [LARGE SCALE GENOMIC DNA]</scope>
</reference>
<feature type="repeat" description="PPR" evidence="5">
    <location>
        <begin position="70"/>
        <end position="104"/>
    </location>
</feature>
<keyword evidence="3 7" id="KW-0378">Hydrolase</keyword>
<dbReference type="AlphaFoldDB" id="A0A8D9LNZ1"/>
<dbReference type="Pfam" id="PF13041">
    <property type="entry name" value="PPR_2"/>
    <property type="match status" value="1"/>
</dbReference>
<feature type="repeat" description="PPR" evidence="5">
    <location>
        <begin position="506"/>
        <end position="540"/>
    </location>
</feature>
<dbReference type="PROSITE" id="PS00502">
    <property type="entry name" value="POLYGALACTURONASE"/>
    <property type="match status" value="1"/>
</dbReference>
<dbReference type="FunFam" id="1.25.40.10:FF:000090">
    <property type="entry name" value="Pentatricopeptide repeat-containing protein, chloroplastic"/>
    <property type="match status" value="1"/>
</dbReference>
<dbReference type="InterPro" id="IPR002885">
    <property type="entry name" value="PPR_rpt"/>
</dbReference>
<feature type="active site" evidence="6">
    <location>
        <position position="795"/>
    </location>
</feature>
<evidence type="ECO:0000313" key="8">
    <source>
        <dbReference type="EMBL" id="CAG7881470.1"/>
    </source>
</evidence>
<dbReference type="GO" id="GO:0003723">
    <property type="term" value="F:RNA binding"/>
    <property type="evidence" value="ECO:0007669"/>
    <property type="project" value="InterPro"/>
</dbReference>
<dbReference type="FunFam" id="1.25.40.10:FF:000285">
    <property type="entry name" value="Pentatricopeptide repeat-containing protein, chloroplastic"/>
    <property type="match status" value="1"/>
</dbReference>
<dbReference type="Pfam" id="PF12854">
    <property type="entry name" value="PPR_1"/>
    <property type="match status" value="1"/>
</dbReference>
<dbReference type="GO" id="GO:0005975">
    <property type="term" value="P:carbohydrate metabolic process"/>
    <property type="evidence" value="ECO:0007669"/>
    <property type="project" value="InterPro"/>
</dbReference>
<evidence type="ECO:0000256" key="5">
    <source>
        <dbReference type="PROSITE-ProRule" id="PRU00708"/>
    </source>
</evidence>
<accession>A0A8D9LNZ1</accession>
<feature type="repeat" description="PPR" evidence="5">
    <location>
        <begin position="172"/>
        <end position="206"/>
    </location>
</feature>
<dbReference type="GO" id="GO:0009451">
    <property type="term" value="P:RNA modification"/>
    <property type="evidence" value="ECO:0007669"/>
    <property type="project" value="InterPro"/>
</dbReference>
<organism evidence="8 9">
    <name type="scientific">Brassica campestris</name>
    <name type="common">Field mustard</name>
    <dbReference type="NCBI Taxonomy" id="3711"/>
    <lineage>
        <taxon>Eukaryota</taxon>
        <taxon>Viridiplantae</taxon>
        <taxon>Streptophyta</taxon>
        <taxon>Embryophyta</taxon>
        <taxon>Tracheophyta</taxon>
        <taxon>Spermatophyta</taxon>
        <taxon>Magnoliopsida</taxon>
        <taxon>eudicotyledons</taxon>
        <taxon>Gunneridae</taxon>
        <taxon>Pentapetalae</taxon>
        <taxon>rosids</taxon>
        <taxon>malvids</taxon>
        <taxon>Brassicales</taxon>
        <taxon>Brassicaceae</taxon>
        <taxon>Brassiceae</taxon>
        <taxon>Brassica</taxon>
    </lineage>
</organism>
<evidence type="ECO:0000256" key="2">
    <source>
        <dbReference type="ARBA" id="ARBA00022737"/>
    </source>
</evidence>
<evidence type="ECO:0000256" key="1">
    <source>
        <dbReference type="ARBA" id="ARBA00008834"/>
    </source>
</evidence>
<protein>
    <submittedName>
        <fullName evidence="8">Uncharacterized protein</fullName>
    </submittedName>
</protein>
<dbReference type="GO" id="GO:0004650">
    <property type="term" value="F:polygalacturonase activity"/>
    <property type="evidence" value="ECO:0007669"/>
    <property type="project" value="InterPro"/>
</dbReference>
<dbReference type="PROSITE" id="PS51375">
    <property type="entry name" value="PPR"/>
    <property type="match status" value="4"/>
</dbReference>